<proteinExistence type="predicted"/>
<name>A0A1A9USE5_GLOAU</name>
<reference evidence="1" key="1">
    <citation type="submission" date="2020-05" db="UniProtKB">
        <authorList>
            <consortium name="EnsemblMetazoa"/>
        </authorList>
    </citation>
    <scope>IDENTIFICATION</scope>
    <source>
        <strain evidence="1">TTRI</strain>
    </source>
</reference>
<dbReference type="VEuPathDB" id="VectorBase:GAUT013747"/>
<dbReference type="Proteomes" id="UP000078200">
    <property type="component" value="Unassembled WGS sequence"/>
</dbReference>
<accession>A0A1A9USE5</accession>
<evidence type="ECO:0000313" key="1">
    <source>
        <dbReference type="EnsemblMetazoa" id="GAUT013747-PA"/>
    </source>
</evidence>
<dbReference type="AlphaFoldDB" id="A0A1A9USE5"/>
<dbReference type="EnsemblMetazoa" id="GAUT013747-RA">
    <property type="protein sequence ID" value="GAUT013747-PA"/>
    <property type="gene ID" value="GAUT013747"/>
</dbReference>
<protein>
    <submittedName>
        <fullName evidence="1">Uncharacterized protein</fullName>
    </submittedName>
</protein>
<organism evidence="1 2">
    <name type="scientific">Glossina austeni</name>
    <name type="common">Savannah tsetse fly</name>
    <dbReference type="NCBI Taxonomy" id="7395"/>
    <lineage>
        <taxon>Eukaryota</taxon>
        <taxon>Metazoa</taxon>
        <taxon>Ecdysozoa</taxon>
        <taxon>Arthropoda</taxon>
        <taxon>Hexapoda</taxon>
        <taxon>Insecta</taxon>
        <taxon>Pterygota</taxon>
        <taxon>Neoptera</taxon>
        <taxon>Endopterygota</taxon>
        <taxon>Diptera</taxon>
        <taxon>Brachycera</taxon>
        <taxon>Muscomorpha</taxon>
        <taxon>Hippoboscoidea</taxon>
        <taxon>Glossinidae</taxon>
        <taxon>Glossina</taxon>
    </lineage>
</organism>
<evidence type="ECO:0000313" key="2">
    <source>
        <dbReference type="Proteomes" id="UP000078200"/>
    </source>
</evidence>
<keyword evidence="2" id="KW-1185">Reference proteome</keyword>
<sequence length="145" mass="16062">MKVKIRDFACRFQQVVKSTPNNNNRDKVVKEKNEVSAITTQDGNDRLFARTKIDGTEMAALLDTGARCFGRTTNKEGHGIETPVIGIATLSMDMQFLIVPDLGRPQVSNKQKVVCQKNKNANLSKASLKSPQRQICSSLCFVGFN</sequence>